<keyword evidence="1" id="KW-0472">Membrane</keyword>
<organism evidence="2 3">
    <name type="scientific">Halteria grandinella</name>
    <dbReference type="NCBI Taxonomy" id="5974"/>
    <lineage>
        <taxon>Eukaryota</taxon>
        <taxon>Sar</taxon>
        <taxon>Alveolata</taxon>
        <taxon>Ciliophora</taxon>
        <taxon>Intramacronucleata</taxon>
        <taxon>Spirotrichea</taxon>
        <taxon>Stichotrichia</taxon>
        <taxon>Sporadotrichida</taxon>
        <taxon>Halteriidae</taxon>
        <taxon>Halteria</taxon>
    </lineage>
</organism>
<dbReference type="EMBL" id="RRYP01011794">
    <property type="protein sequence ID" value="TNV77508.1"/>
    <property type="molecule type" value="Genomic_DNA"/>
</dbReference>
<proteinExistence type="predicted"/>
<reference evidence="2" key="1">
    <citation type="submission" date="2019-06" db="EMBL/GenBank/DDBJ databases">
        <authorList>
            <person name="Zheng W."/>
        </authorList>
    </citation>
    <scope>NUCLEOTIDE SEQUENCE</scope>
    <source>
        <strain evidence="2">QDHG01</strain>
    </source>
</reference>
<evidence type="ECO:0000313" key="3">
    <source>
        <dbReference type="Proteomes" id="UP000785679"/>
    </source>
</evidence>
<accession>A0A8J8T0Z6</accession>
<evidence type="ECO:0000256" key="1">
    <source>
        <dbReference type="SAM" id="Phobius"/>
    </source>
</evidence>
<name>A0A8J8T0Z6_HALGN</name>
<sequence length="223" mass="25072">MKMRRNSQSNLIPVEAQIIKLPHLTPLPYFTQQAVITLLLVPLPLKQIIQVHSLQWVVNSRQLKQPVYPQFLFLPLFPPLIPDPLPRIKAGPYALFPALLFGTVGQVFEAVYYFETGKAGQLGYLVQARVDVHAKSVFLQTVLHTQIRYAFGEVLVFRDQGAFITGESIHRHIHLWKGVSSGGFLKKGESLSMVSAILGSMGFLLLEYSLIIKQPLNQTVMVI</sequence>
<dbReference type="AlphaFoldDB" id="A0A8J8T0Z6"/>
<keyword evidence="1" id="KW-0812">Transmembrane</keyword>
<keyword evidence="3" id="KW-1185">Reference proteome</keyword>
<gene>
    <name evidence="2" type="ORF">FGO68_gene14741</name>
</gene>
<comment type="caution">
    <text evidence="2">The sequence shown here is derived from an EMBL/GenBank/DDBJ whole genome shotgun (WGS) entry which is preliminary data.</text>
</comment>
<protein>
    <submittedName>
        <fullName evidence="2">Uncharacterized protein</fullName>
    </submittedName>
</protein>
<feature type="transmembrane region" description="Helical" evidence="1">
    <location>
        <begin position="191"/>
        <end position="211"/>
    </location>
</feature>
<feature type="transmembrane region" description="Helical" evidence="1">
    <location>
        <begin position="93"/>
        <end position="114"/>
    </location>
</feature>
<keyword evidence="1" id="KW-1133">Transmembrane helix</keyword>
<dbReference type="Proteomes" id="UP000785679">
    <property type="component" value="Unassembled WGS sequence"/>
</dbReference>
<evidence type="ECO:0000313" key="2">
    <source>
        <dbReference type="EMBL" id="TNV77508.1"/>
    </source>
</evidence>